<proteinExistence type="predicted"/>
<reference evidence="2" key="1">
    <citation type="submission" date="2017-07" db="EMBL/GenBank/DDBJ databases">
        <title>Taro Niue Genome Assembly and Annotation.</title>
        <authorList>
            <person name="Atibalentja N."/>
            <person name="Keating K."/>
            <person name="Fields C.J."/>
        </authorList>
    </citation>
    <scope>NUCLEOTIDE SEQUENCE</scope>
    <source>
        <strain evidence="2">Niue_2</strain>
        <tissue evidence="2">Leaf</tissue>
    </source>
</reference>
<dbReference type="OrthoDB" id="694489at2759"/>
<protein>
    <submittedName>
        <fullName evidence="2">Uncharacterized protein</fullName>
    </submittedName>
</protein>
<evidence type="ECO:0000313" key="3">
    <source>
        <dbReference type="Proteomes" id="UP000652761"/>
    </source>
</evidence>
<comment type="caution">
    <text evidence="2">The sequence shown here is derived from an EMBL/GenBank/DDBJ whole genome shotgun (WGS) entry which is preliminary data.</text>
</comment>
<sequence>MAERRDVGGDGEGSGGDPTQRMMERIWESLTEIRVRLDQQPPVQPAAVVPPLPEEAVPVAPVSFTPRVEVPPVVPVQPAVPVRPVNREEITVLVEQFLRLQPPTYSGGPNPDTAEHWIHEIERVFAIMRCPQEDRVLLAAYQLRGFAQEWWRLKMQTVFTGRVEDTILWYAPYVVRDNTMMVEYFIRGLRPELQDAVIPLMCKTVEEAAQRVAVLERTVRARQGQSQAGGLGSGSFRLRNSSKEAEVEADIRVFRREVSNRVMVIDHRFQKNPSRVRQGSHRYLHLSDVIIVDSQDI</sequence>
<evidence type="ECO:0000313" key="2">
    <source>
        <dbReference type="EMBL" id="MQL86765.1"/>
    </source>
</evidence>
<organism evidence="2 3">
    <name type="scientific">Colocasia esculenta</name>
    <name type="common">Wild taro</name>
    <name type="synonym">Arum esculentum</name>
    <dbReference type="NCBI Taxonomy" id="4460"/>
    <lineage>
        <taxon>Eukaryota</taxon>
        <taxon>Viridiplantae</taxon>
        <taxon>Streptophyta</taxon>
        <taxon>Embryophyta</taxon>
        <taxon>Tracheophyta</taxon>
        <taxon>Spermatophyta</taxon>
        <taxon>Magnoliopsida</taxon>
        <taxon>Liliopsida</taxon>
        <taxon>Araceae</taxon>
        <taxon>Aroideae</taxon>
        <taxon>Colocasieae</taxon>
        <taxon>Colocasia</taxon>
    </lineage>
</organism>
<accession>A0A843UT30</accession>
<dbReference type="AlphaFoldDB" id="A0A843UT30"/>
<name>A0A843UT30_COLES</name>
<evidence type="ECO:0000256" key="1">
    <source>
        <dbReference type="SAM" id="MobiDB-lite"/>
    </source>
</evidence>
<dbReference type="EMBL" id="NMUH01000925">
    <property type="protein sequence ID" value="MQL86765.1"/>
    <property type="molecule type" value="Genomic_DNA"/>
</dbReference>
<keyword evidence="3" id="KW-1185">Reference proteome</keyword>
<feature type="region of interest" description="Disordered" evidence="1">
    <location>
        <begin position="1"/>
        <end position="21"/>
    </location>
</feature>
<dbReference type="Proteomes" id="UP000652761">
    <property type="component" value="Unassembled WGS sequence"/>
</dbReference>
<gene>
    <name evidence="2" type="ORF">Taro_019303</name>
</gene>